<sequence>VESMHHLFVMCSHFHEWRRDTAEEVETRTERKLMEAGIPVEEQRTILCAAKSLFNDDPSVWPLKITQFYVGQVPSTQDLITSVMLPDGIKRWRLSSHIASEWHTSAIQLAGRIFGSVQRTMAARMAGTNVQLS</sequence>
<evidence type="ECO:0000313" key="1">
    <source>
        <dbReference type="EMBL" id="KAJ7629592.1"/>
    </source>
</evidence>
<gene>
    <name evidence="1" type="ORF">B0H17DRAFT_962787</name>
</gene>
<dbReference type="EMBL" id="JARKIE010000537">
    <property type="protein sequence ID" value="KAJ7629592.1"/>
    <property type="molecule type" value="Genomic_DNA"/>
</dbReference>
<keyword evidence="2" id="KW-1185">Reference proteome</keyword>
<name>A0AAD7FNE8_MYCRO</name>
<evidence type="ECO:0000313" key="2">
    <source>
        <dbReference type="Proteomes" id="UP001221757"/>
    </source>
</evidence>
<proteinExistence type="predicted"/>
<comment type="caution">
    <text evidence="1">The sequence shown here is derived from an EMBL/GenBank/DDBJ whole genome shotgun (WGS) entry which is preliminary data.</text>
</comment>
<protein>
    <submittedName>
        <fullName evidence="1">Uncharacterized protein</fullName>
    </submittedName>
</protein>
<accession>A0AAD7FNE8</accession>
<feature type="non-terminal residue" evidence="1">
    <location>
        <position position="1"/>
    </location>
</feature>
<dbReference type="AlphaFoldDB" id="A0AAD7FNE8"/>
<reference evidence="1" key="1">
    <citation type="submission" date="2023-03" db="EMBL/GenBank/DDBJ databases">
        <title>Massive genome expansion in bonnet fungi (Mycena s.s.) driven by repeated elements and novel gene families across ecological guilds.</title>
        <authorList>
            <consortium name="Lawrence Berkeley National Laboratory"/>
            <person name="Harder C.B."/>
            <person name="Miyauchi S."/>
            <person name="Viragh M."/>
            <person name="Kuo A."/>
            <person name="Thoen E."/>
            <person name="Andreopoulos B."/>
            <person name="Lu D."/>
            <person name="Skrede I."/>
            <person name="Drula E."/>
            <person name="Henrissat B."/>
            <person name="Morin E."/>
            <person name="Kohler A."/>
            <person name="Barry K."/>
            <person name="LaButti K."/>
            <person name="Morin E."/>
            <person name="Salamov A."/>
            <person name="Lipzen A."/>
            <person name="Mereny Z."/>
            <person name="Hegedus B."/>
            <person name="Baldrian P."/>
            <person name="Stursova M."/>
            <person name="Weitz H."/>
            <person name="Taylor A."/>
            <person name="Grigoriev I.V."/>
            <person name="Nagy L.G."/>
            <person name="Martin F."/>
            <person name="Kauserud H."/>
        </authorList>
    </citation>
    <scope>NUCLEOTIDE SEQUENCE</scope>
    <source>
        <strain evidence="1">CBHHK067</strain>
    </source>
</reference>
<organism evidence="1 2">
    <name type="scientific">Mycena rosella</name>
    <name type="common">Pink bonnet</name>
    <name type="synonym">Agaricus rosellus</name>
    <dbReference type="NCBI Taxonomy" id="1033263"/>
    <lineage>
        <taxon>Eukaryota</taxon>
        <taxon>Fungi</taxon>
        <taxon>Dikarya</taxon>
        <taxon>Basidiomycota</taxon>
        <taxon>Agaricomycotina</taxon>
        <taxon>Agaricomycetes</taxon>
        <taxon>Agaricomycetidae</taxon>
        <taxon>Agaricales</taxon>
        <taxon>Marasmiineae</taxon>
        <taxon>Mycenaceae</taxon>
        <taxon>Mycena</taxon>
    </lineage>
</organism>
<dbReference type="Proteomes" id="UP001221757">
    <property type="component" value="Unassembled WGS sequence"/>
</dbReference>